<name>A0A5N4CCX3_CAMDR</name>
<reference evidence="2 3" key="1">
    <citation type="journal article" date="2019" name="Mol. Ecol. Resour.">
        <title>Improving Illumina assemblies with Hi-C and long reads: an example with the North African dromedary.</title>
        <authorList>
            <person name="Elbers J.P."/>
            <person name="Rogers M.F."/>
            <person name="Perelman P.L."/>
            <person name="Proskuryakova A.A."/>
            <person name="Serdyukova N.A."/>
            <person name="Johnson W.E."/>
            <person name="Horin P."/>
            <person name="Corander J."/>
            <person name="Murphy D."/>
            <person name="Burger P.A."/>
        </authorList>
    </citation>
    <scope>NUCLEOTIDE SEQUENCE [LARGE SCALE GENOMIC DNA]</scope>
    <source>
        <strain evidence="2">Drom800</strain>
        <tissue evidence="2">Blood</tissue>
    </source>
</reference>
<dbReference type="AlphaFoldDB" id="A0A5N4CCX3"/>
<keyword evidence="3" id="KW-1185">Reference proteome</keyword>
<evidence type="ECO:0000313" key="2">
    <source>
        <dbReference type="EMBL" id="KAB1256717.1"/>
    </source>
</evidence>
<feature type="compositionally biased region" description="Polar residues" evidence="1">
    <location>
        <begin position="112"/>
        <end position="127"/>
    </location>
</feature>
<feature type="compositionally biased region" description="Basic residues" evidence="1">
    <location>
        <begin position="46"/>
        <end position="55"/>
    </location>
</feature>
<gene>
    <name evidence="2" type="ORF">Cadr_000029854</name>
</gene>
<organism evidence="2 3">
    <name type="scientific">Camelus dromedarius</name>
    <name type="common">Dromedary</name>
    <name type="synonym">Arabian camel</name>
    <dbReference type="NCBI Taxonomy" id="9838"/>
    <lineage>
        <taxon>Eukaryota</taxon>
        <taxon>Metazoa</taxon>
        <taxon>Chordata</taxon>
        <taxon>Craniata</taxon>
        <taxon>Vertebrata</taxon>
        <taxon>Euteleostomi</taxon>
        <taxon>Mammalia</taxon>
        <taxon>Eutheria</taxon>
        <taxon>Laurasiatheria</taxon>
        <taxon>Artiodactyla</taxon>
        <taxon>Tylopoda</taxon>
        <taxon>Camelidae</taxon>
        <taxon>Camelus</taxon>
    </lineage>
</organism>
<feature type="compositionally biased region" description="Basic and acidic residues" evidence="1">
    <location>
        <begin position="81"/>
        <end position="105"/>
    </location>
</feature>
<proteinExistence type="predicted"/>
<sequence length="233" mass="25095">MTLQGSHYNCLLEESVATSTCLVKTGGKASTTNTRPREHLCSRGQTGRRRHRPARRSSTFGQTRRCLGTCHRSGTSLGSSRHWEQIPREEGGRRRLSLEGETEHANRKKLARSSSVQRPQPAGTSSCPRPRPLAPLKALGIQSLHTCNPPATHLRTPDWLGTDISKLLGQSLCNRELAGAGGWWQMLAAYPSGGGCGRGRQCSWLDLQSRASLSLSLAGVGDGAGQGSNDTDS</sequence>
<feature type="region of interest" description="Disordered" evidence="1">
    <location>
        <begin position="26"/>
        <end position="134"/>
    </location>
</feature>
<evidence type="ECO:0000313" key="3">
    <source>
        <dbReference type="Proteomes" id="UP000299084"/>
    </source>
</evidence>
<dbReference type="Proteomes" id="UP000299084">
    <property type="component" value="Unassembled WGS sequence"/>
</dbReference>
<evidence type="ECO:0000256" key="1">
    <source>
        <dbReference type="SAM" id="MobiDB-lite"/>
    </source>
</evidence>
<protein>
    <submittedName>
        <fullName evidence="2">Uncharacterized protein</fullName>
    </submittedName>
</protein>
<comment type="caution">
    <text evidence="2">The sequence shown here is derived from an EMBL/GenBank/DDBJ whole genome shotgun (WGS) entry which is preliminary data.</text>
</comment>
<dbReference type="EMBL" id="JWIN03000028">
    <property type="protein sequence ID" value="KAB1256717.1"/>
    <property type="molecule type" value="Genomic_DNA"/>
</dbReference>
<accession>A0A5N4CCX3</accession>